<organism evidence="12 13">
    <name type="scientific">Gordonia crocea</name>
    <dbReference type="NCBI Taxonomy" id="589162"/>
    <lineage>
        <taxon>Bacteria</taxon>
        <taxon>Bacillati</taxon>
        <taxon>Actinomycetota</taxon>
        <taxon>Actinomycetes</taxon>
        <taxon>Mycobacteriales</taxon>
        <taxon>Gordoniaceae</taxon>
        <taxon>Gordonia</taxon>
    </lineage>
</organism>
<evidence type="ECO:0000259" key="10">
    <source>
        <dbReference type="Pfam" id="PF01512"/>
    </source>
</evidence>
<dbReference type="OrthoDB" id="9805533at2"/>
<dbReference type="SUPFAM" id="SSF142019">
    <property type="entry name" value="Nqo1 FMN-binding domain-like"/>
    <property type="match status" value="1"/>
</dbReference>
<keyword evidence="6" id="KW-0288">FMN</keyword>
<keyword evidence="8" id="KW-0408">Iron</keyword>
<accession>A0A7I9UW83</accession>
<dbReference type="Gene3D" id="1.20.1440.230">
    <property type="entry name" value="NADH-ubiquinone oxidoreductase 51kDa subunit, iron-sulphur binding domain"/>
    <property type="match status" value="1"/>
</dbReference>
<evidence type="ECO:0000313" key="13">
    <source>
        <dbReference type="Proteomes" id="UP000444980"/>
    </source>
</evidence>
<comment type="caution">
    <text evidence="12">The sequence shown here is derived from an EMBL/GenBank/DDBJ whole genome shotgun (WGS) entry which is preliminary data.</text>
</comment>
<keyword evidence="9" id="KW-0411">Iron-sulfur</keyword>
<evidence type="ECO:0000256" key="6">
    <source>
        <dbReference type="ARBA" id="ARBA00022643"/>
    </source>
</evidence>
<dbReference type="Gene3D" id="3.40.50.11540">
    <property type="entry name" value="NADH-ubiquinone oxidoreductase 51kDa subunit"/>
    <property type="match status" value="2"/>
</dbReference>
<feature type="domain" description="NADH-ubiquinone oxidoreductase 51kDa subunit iron-sulphur binding" evidence="11">
    <location>
        <begin position="268"/>
        <end position="340"/>
    </location>
</feature>
<evidence type="ECO:0000256" key="9">
    <source>
        <dbReference type="ARBA" id="ARBA00023014"/>
    </source>
</evidence>
<keyword evidence="7" id="KW-0479">Metal-binding</keyword>
<evidence type="ECO:0000256" key="7">
    <source>
        <dbReference type="ARBA" id="ARBA00022723"/>
    </source>
</evidence>
<keyword evidence="5" id="KW-0285">Flavoprotein</keyword>
<sequence length="345" mass="35465">MRALAGLLTAAGLTGRGGADFPTGAKVALAADHGADLIVNACDGELDARKDGWVVAHHLAEMLAGARAVTRGTVRVAARRGSATLAHLHRAGVATVSVPGRYVASEESALVSLVHGGSARPVMRFEPIAAGARDGRGRRLRPTLVLNAETVWRISQIADRGARWFRSFGSRVEPGPRLVALVDGVAEPGVYEAEAGMSTAELLALGGGPTGVPGALWFGGLAGGFVPAAEPALRWSRVGLARFGTQPGSGVVRVVDDRSDPWPIVLGALAYAAGESSGQCGPCMFGVPALRDGLLSVLVDPAPARITALTRRIEGLPGRGACRYPDGVAGFLDSALRSFPIGGRP</sequence>
<dbReference type="Proteomes" id="UP000444980">
    <property type="component" value="Unassembled WGS sequence"/>
</dbReference>
<dbReference type="RefSeq" id="WP_161926478.1">
    <property type="nucleotide sequence ID" value="NZ_BJOU01000001.1"/>
</dbReference>
<reference evidence="13" key="1">
    <citation type="submission" date="2019-06" db="EMBL/GenBank/DDBJ databases">
        <title>Gordonia isolated from sludge of a wastewater treatment plant.</title>
        <authorList>
            <person name="Tamura T."/>
            <person name="Aoyama K."/>
            <person name="Kang Y."/>
            <person name="Saito S."/>
            <person name="Akiyama N."/>
            <person name="Yazawa K."/>
            <person name="Gonoi T."/>
            <person name="Mikami Y."/>
        </authorList>
    </citation>
    <scope>NUCLEOTIDE SEQUENCE [LARGE SCALE GENOMIC DNA]</scope>
    <source>
        <strain evidence="13">NBRC 107697</strain>
    </source>
</reference>
<evidence type="ECO:0000256" key="2">
    <source>
        <dbReference type="ARBA" id="ARBA00001966"/>
    </source>
</evidence>
<protein>
    <submittedName>
        <fullName evidence="12">NADH dehydrogenase</fullName>
    </submittedName>
</protein>
<dbReference type="SUPFAM" id="SSF140490">
    <property type="entry name" value="Nqo1C-terminal domain-like"/>
    <property type="match status" value="1"/>
</dbReference>
<evidence type="ECO:0000256" key="1">
    <source>
        <dbReference type="ARBA" id="ARBA00001917"/>
    </source>
</evidence>
<dbReference type="Pfam" id="PF01512">
    <property type="entry name" value="Complex1_51K"/>
    <property type="match status" value="1"/>
</dbReference>
<comment type="cofactor">
    <cofactor evidence="1">
        <name>FMN</name>
        <dbReference type="ChEBI" id="CHEBI:58210"/>
    </cofactor>
</comment>
<dbReference type="PANTHER" id="PTHR11780:SF10">
    <property type="entry name" value="NADH DEHYDROGENASE [UBIQUINONE] FLAVOPROTEIN 1, MITOCHONDRIAL"/>
    <property type="match status" value="1"/>
</dbReference>
<evidence type="ECO:0000313" key="12">
    <source>
        <dbReference type="EMBL" id="GED97106.1"/>
    </source>
</evidence>
<evidence type="ECO:0000256" key="8">
    <source>
        <dbReference type="ARBA" id="ARBA00023004"/>
    </source>
</evidence>
<comment type="similarity">
    <text evidence="3">Belongs to the complex I 51 kDa subunit family.</text>
</comment>
<dbReference type="Gene3D" id="3.10.20.600">
    <property type="match status" value="1"/>
</dbReference>
<dbReference type="InterPro" id="IPR050837">
    <property type="entry name" value="ComplexI_51kDa_subunit"/>
</dbReference>
<keyword evidence="13" id="KW-1185">Reference proteome</keyword>
<dbReference type="AlphaFoldDB" id="A0A7I9UW83"/>
<name>A0A7I9UW83_9ACTN</name>
<dbReference type="GO" id="GO:0046872">
    <property type="term" value="F:metal ion binding"/>
    <property type="evidence" value="ECO:0007669"/>
    <property type="project" value="UniProtKB-KW"/>
</dbReference>
<proteinExistence type="inferred from homology"/>
<comment type="cofactor">
    <cofactor evidence="2">
        <name>[4Fe-4S] cluster</name>
        <dbReference type="ChEBI" id="CHEBI:49883"/>
    </cofactor>
</comment>
<dbReference type="GO" id="GO:0051539">
    <property type="term" value="F:4 iron, 4 sulfur cluster binding"/>
    <property type="evidence" value="ECO:0007669"/>
    <property type="project" value="UniProtKB-KW"/>
</dbReference>
<dbReference type="PANTHER" id="PTHR11780">
    <property type="entry name" value="NADH-UBIQUINONE OXIDOREDUCTASE FLAVOPROTEIN 1 NDUFV1"/>
    <property type="match status" value="1"/>
</dbReference>
<dbReference type="InterPro" id="IPR011538">
    <property type="entry name" value="Nuo51_FMN-bd"/>
</dbReference>
<dbReference type="EMBL" id="BJOU01000001">
    <property type="protein sequence ID" value="GED97106.1"/>
    <property type="molecule type" value="Genomic_DNA"/>
</dbReference>
<dbReference type="Pfam" id="PF10589">
    <property type="entry name" value="NADH_4Fe-4S"/>
    <property type="match status" value="1"/>
</dbReference>
<evidence type="ECO:0000256" key="4">
    <source>
        <dbReference type="ARBA" id="ARBA00022485"/>
    </source>
</evidence>
<dbReference type="InterPro" id="IPR019575">
    <property type="entry name" value="Nuop51_4Fe4S-bd"/>
</dbReference>
<evidence type="ECO:0000256" key="3">
    <source>
        <dbReference type="ARBA" id="ARBA00007523"/>
    </source>
</evidence>
<evidence type="ECO:0000256" key="5">
    <source>
        <dbReference type="ARBA" id="ARBA00022630"/>
    </source>
</evidence>
<feature type="domain" description="NADH-ubiquinone oxidoreductase 51kDa subunit FMN-binding" evidence="10">
    <location>
        <begin position="9"/>
        <end position="155"/>
    </location>
</feature>
<dbReference type="InterPro" id="IPR037225">
    <property type="entry name" value="Nuo51_FMN-bd_sf"/>
</dbReference>
<dbReference type="InterPro" id="IPR037207">
    <property type="entry name" value="Nuop51_4Fe4S-bd_sf"/>
</dbReference>
<evidence type="ECO:0000259" key="11">
    <source>
        <dbReference type="Pfam" id="PF10589"/>
    </source>
</evidence>
<gene>
    <name evidence="12" type="ORF">nbrc107697_11450</name>
</gene>
<keyword evidence="4" id="KW-0004">4Fe-4S</keyword>
<dbReference type="SUPFAM" id="SSF142984">
    <property type="entry name" value="Nqo1 middle domain-like"/>
    <property type="match status" value="1"/>
</dbReference>